<sequence>MPWIDYGDYARTQSDWAHSLLKKATKSDPATAEDLGQKAKQAMHRVTVHLKATGRADELEHA</sequence>
<name>A0A3S2WTS7_9PROT</name>
<gene>
    <name evidence="1" type="ORF">EOI86_03145</name>
</gene>
<proteinExistence type="predicted"/>
<reference evidence="2" key="1">
    <citation type="submission" date="2019-01" db="EMBL/GenBank/DDBJ databases">
        <title>Gri0909 isolated from a small marine red alga.</title>
        <authorList>
            <person name="Kim J."/>
            <person name="Jeong S.E."/>
            <person name="Jeon C.O."/>
        </authorList>
    </citation>
    <scope>NUCLEOTIDE SEQUENCE [LARGE SCALE GENOMIC DNA]</scope>
    <source>
        <strain evidence="2">Gri0909</strain>
    </source>
</reference>
<comment type="caution">
    <text evidence="1">The sequence shown here is derived from an EMBL/GenBank/DDBJ whole genome shotgun (WGS) entry which is preliminary data.</text>
</comment>
<protein>
    <submittedName>
        <fullName evidence="1">Uncharacterized protein</fullName>
    </submittedName>
</protein>
<evidence type="ECO:0000313" key="2">
    <source>
        <dbReference type="Proteomes" id="UP000287447"/>
    </source>
</evidence>
<dbReference type="RefSeq" id="WP_127763675.1">
    <property type="nucleotide sequence ID" value="NZ_SADE01000001.1"/>
</dbReference>
<dbReference type="AlphaFoldDB" id="A0A3S2WTS7"/>
<dbReference type="Proteomes" id="UP000287447">
    <property type="component" value="Unassembled WGS sequence"/>
</dbReference>
<keyword evidence="2" id="KW-1185">Reference proteome</keyword>
<evidence type="ECO:0000313" key="1">
    <source>
        <dbReference type="EMBL" id="RVU38303.1"/>
    </source>
</evidence>
<dbReference type="EMBL" id="SADE01000001">
    <property type="protein sequence ID" value="RVU38303.1"/>
    <property type="molecule type" value="Genomic_DNA"/>
</dbReference>
<accession>A0A3S2WTS7</accession>
<organism evidence="1 2">
    <name type="scientific">Hwanghaeella grinnelliae</name>
    <dbReference type="NCBI Taxonomy" id="2500179"/>
    <lineage>
        <taxon>Bacteria</taxon>
        <taxon>Pseudomonadati</taxon>
        <taxon>Pseudomonadota</taxon>
        <taxon>Alphaproteobacteria</taxon>
        <taxon>Rhodospirillales</taxon>
        <taxon>Rhodospirillaceae</taxon>
        <taxon>Hwanghaeella</taxon>
    </lineage>
</organism>